<dbReference type="InterPro" id="IPR029063">
    <property type="entry name" value="SAM-dependent_MTases_sf"/>
</dbReference>
<dbReference type="Gene3D" id="3.40.50.150">
    <property type="entry name" value="Vaccinia Virus protein VP39"/>
    <property type="match status" value="1"/>
</dbReference>
<proteinExistence type="inferred from homology"/>
<evidence type="ECO:0000256" key="4">
    <source>
        <dbReference type="ARBA" id="ARBA00038188"/>
    </source>
</evidence>
<reference evidence="8 9" key="1">
    <citation type="submission" date="2024-03" db="EMBL/GenBank/DDBJ databases">
        <title>Aureococcus anophagefferens CCMP1851 and Kratosvirus quantuckense: Draft genome of a second virus-susceptible host strain in the model system.</title>
        <authorList>
            <person name="Chase E."/>
            <person name="Truchon A.R."/>
            <person name="Schepens W."/>
            <person name="Wilhelm S.W."/>
        </authorList>
    </citation>
    <scope>NUCLEOTIDE SEQUENCE [LARGE SCALE GENOMIC DNA]</scope>
    <source>
        <strain evidence="8 9">CCMP1851</strain>
    </source>
</reference>
<dbReference type="EMBL" id="JBBJCI010000146">
    <property type="protein sequence ID" value="KAK7242242.1"/>
    <property type="molecule type" value="Genomic_DNA"/>
</dbReference>
<dbReference type="Pfam" id="PF08498">
    <property type="entry name" value="Sterol_MT_C"/>
    <property type="match status" value="1"/>
</dbReference>
<keyword evidence="1 5" id="KW-0489">Methyltransferase</keyword>
<dbReference type="SUPFAM" id="SSF53335">
    <property type="entry name" value="S-adenosyl-L-methionine-dependent methyltransferases"/>
    <property type="match status" value="1"/>
</dbReference>
<dbReference type="EC" id="2.1.1.-" evidence="6"/>
<keyword evidence="9" id="KW-1185">Reference proteome</keyword>
<comment type="similarity">
    <text evidence="4 5 6">Belongs to the class I-like SAM-binding methyltransferase superfamily. Erg6/SMT family.</text>
</comment>
<keyword evidence="2 5" id="KW-0808">Transferase</keyword>
<comment type="caution">
    <text evidence="8">The sequence shown here is derived from an EMBL/GenBank/DDBJ whole genome shotgun (WGS) entry which is preliminary data.</text>
</comment>
<evidence type="ECO:0000313" key="8">
    <source>
        <dbReference type="EMBL" id="KAK7242242.1"/>
    </source>
</evidence>
<evidence type="ECO:0000256" key="2">
    <source>
        <dbReference type="ARBA" id="ARBA00022679"/>
    </source>
</evidence>
<dbReference type="PANTHER" id="PTHR44068">
    <property type="entry name" value="ZGC:194242"/>
    <property type="match status" value="1"/>
</dbReference>
<evidence type="ECO:0000256" key="6">
    <source>
        <dbReference type="RuleBase" id="RU362025"/>
    </source>
</evidence>
<accession>A0ABR1G211</accession>
<dbReference type="PROSITE" id="PS51685">
    <property type="entry name" value="SAM_MT_ERG6_SMT"/>
    <property type="match status" value="1"/>
</dbReference>
<dbReference type="Pfam" id="PF08241">
    <property type="entry name" value="Methyltransf_11"/>
    <property type="match status" value="1"/>
</dbReference>
<name>A0ABR1G211_AURAN</name>
<dbReference type="InterPro" id="IPR013216">
    <property type="entry name" value="Methyltransf_11"/>
</dbReference>
<evidence type="ECO:0000313" key="9">
    <source>
        <dbReference type="Proteomes" id="UP001363151"/>
    </source>
</evidence>
<dbReference type="PANTHER" id="PTHR44068:SF1">
    <property type="entry name" value="HYPOTHETICAL LOC100005854"/>
    <property type="match status" value="1"/>
</dbReference>
<keyword evidence="3 5" id="KW-0949">S-adenosyl-L-methionine</keyword>
<evidence type="ECO:0000259" key="7">
    <source>
        <dbReference type="PROSITE" id="PS51685"/>
    </source>
</evidence>
<feature type="domain" description="SAM-dependent methyltransferase Erg6/SMT-type" evidence="7">
    <location>
        <begin position="84"/>
        <end position="376"/>
    </location>
</feature>
<sequence>MTMQARLCDALRAAQSNPAAAAGGLCAVAMVAPICANGLKLTVRFLSSLSTSKKHGRIDGYNKLQEGDDAGERNTEYAALVDSYYDLATEFYEWGWGACFHFADRRGGETFAQSLLRHEYYLASRLAVSAGAKVLDCGCGIGGPMRNIARFTRAQVTGITINQFQVDRGNALCASEGVAHLAKSVQGDFMALPFPEASFDGVYAIEATCHAPDRAKCYGEIYRVLKPGATFACYEWCLTDAYDGSERHKKLKKDIEVGDGLPDLCHTSVCTAALEAAGFDVVEARDCAADGMLDGGDPWHMPLVPSWHPLKWPRFQFNPVMYFLMPKILSFFELIRLVPAGTSKTQVMLQAGGVGCAEGGITGAFTPMWLMVAKKPLK</sequence>
<evidence type="ECO:0000256" key="5">
    <source>
        <dbReference type="PROSITE-ProRule" id="PRU01022"/>
    </source>
</evidence>
<evidence type="ECO:0000256" key="1">
    <source>
        <dbReference type="ARBA" id="ARBA00022603"/>
    </source>
</evidence>
<dbReference type="Proteomes" id="UP001363151">
    <property type="component" value="Unassembled WGS sequence"/>
</dbReference>
<dbReference type="InterPro" id="IPR013705">
    <property type="entry name" value="Sterol_MeTrfase_C"/>
</dbReference>
<protein>
    <recommendedName>
        <fullName evidence="6">Methyltransferase</fullName>
        <ecNumber evidence="6">2.1.1.-</ecNumber>
    </recommendedName>
</protein>
<dbReference type="CDD" id="cd02440">
    <property type="entry name" value="AdoMet_MTases"/>
    <property type="match status" value="1"/>
</dbReference>
<organism evidence="8 9">
    <name type="scientific">Aureococcus anophagefferens</name>
    <name type="common">Harmful bloom alga</name>
    <dbReference type="NCBI Taxonomy" id="44056"/>
    <lineage>
        <taxon>Eukaryota</taxon>
        <taxon>Sar</taxon>
        <taxon>Stramenopiles</taxon>
        <taxon>Ochrophyta</taxon>
        <taxon>Pelagophyceae</taxon>
        <taxon>Pelagomonadales</taxon>
        <taxon>Pelagomonadaceae</taxon>
        <taxon>Aureococcus</taxon>
    </lineage>
</organism>
<evidence type="ECO:0000256" key="3">
    <source>
        <dbReference type="ARBA" id="ARBA00022691"/>
    </source>
</evidence>
<dbReference type="InterPro" id="IPR050447">
    <property type="entry name" value="Erg6_SMT_methyltransf"/>
</dbReference>
<dbReference type="InterPro" id="IPR030384">
    <property type="entry name" value="MeTrfase_SMT"/>
</dbReference>
<gene>
    <name evidence="8" type="primary">SMT2</name>
    <name evidence="8" type="ORF">SO694_00013342</name>
</gene>